<feature type="transmembrane region" description="Helical" evidence="17">
    <location>
        <begin position="214"/>
        <end position="232"/>
    </location>
</feature>
<comment type="similarity">
    <text evidence="5">Belongs to the STT3 family.</text>
</comment>
<comment type="cofactor">
    <cofactor evidence="2">
        <name>Mg(2+)</name>
        <dbReference type="ChEBI" id="CHEBI:18420"/>
    </cofactor>
</comment>
<keyword evidence="7" id="KW-0328">Glycosyltransferase</keyword>
<protein>
    <recommendedName>
        <fullName evidence="6">dolichyl-phosphooligosaccharide-protein glycotransferase</fullName>
        <ecNumber evidence="6">2.4.99.21</ecNumber>
    </recommendedName>
    <alternativeName>
        <fullName evidence="15">Oligosaccharyl transferase</fullName>
    </alternativeName>
</protein>
<keyword evidence="8 20" id="KW-0808">Transferase</keyword>
<comment type="catalytic activity">
    <reaction evidence="16">
        <text>an archaeal dolichyl phosphooligosaccharide + [protein]-L-asparagine = an archaeal dolichyl phosphate + a glycoprotein with the oligosaccharide chain attached by N-beta-D-glycosyl linkage to a protein L-asparagine.</text>
        <dbReference type="EC" id="2.4.99.21"/>
    </reaction>
</comment>
<feature type="transmembrane region" description="Helical" evidence="17">
    <location>
        <begin position="186"/>
        <end position="205"/>
    </location>
</feature>
<dbReference type="InterPro" id="IPR048307">
    <property type="entry name" value="STT3_N"/>
</dbReference>
<dbReference type="GO" id="GO:0004576">
    <property type="term" value="F:oligosaccharyl transferase activity"/>
    <property type="evidence" value="ECO:0007669"/>
    <property type="project" value="InterPro"/>
</dbReference>
<dbReference type="Pfam" id="PF18079">
    <property type="entry name" value="AglB_L1"/>
    <property type="match status" value="1"/>
</dbReference>
<evidence type="ECO:0000259" key="18">
    <source>
        <dbReference type="Pfam" id="PF02516"/>
    </source>
</evidence>
<evidence type="ECO:0000256" key="15">
    <source>
        <dbReference type="ARBA" id="ARBA00030679"/>
    </source>
</evidence>
<feature type="transmembrane region" description="Helical" evidence="17">
    <location>
        <begin position="325"/>
        <end position="343"/>
    </location>
</feature>
<gene>
    <name evidence="20" type="ORF">SAMN05443636_3182</name>
</gene>
<dbReference type="STRING" id="43928.SAMN05443636_3182"/>
<keyword evidence="10" id="KW-0479">Metal-binding</keyword>
<evidence type="ECO:0000256" key="9">
    <source>
        <dbReference type="ARBA" id="ARBA00022692"/>
    </source>
</evidence>
<dbReference type="RefSeq" id="WP_073311391.1">
    <property type="nucleotide sequence ID" value="NZ_FQWV01000013.1"/>
</dbReference>
<comment type="pathway">
    <text evidence="4">Protein modification; protein glycosylation.</text>
</comment>
<feature type="domain" description="Oligosaccharyl transferase STT3 N-terminal" evidence="18">
    <location>
        <begin position="113"/>
        <end position="250"/>
    </location>
</feature>
<evidence type="ECO:0000256" key="2">
    <source>
        <dbReference type="ARBA" id="ARBA00001946"/>
    </source>
</evidence>
<feature type="transmembrane region" description="Helical" evidence="17">
    <location>
        <begin position="244"/>
        <end position="261"/>
    </location>
</feature>
<evidence type="ECO:0000256" key="10">
    <source>
        <dbReference type="ARBA" id="ARBA00022723"/>
    </source>
</evidence>
<dbReference type="AlphaFoldDB" id="A0A1M5UZ37"/>
<dbReference type="Proteomes" id="UP000184357">
    <property type="component" value="Unassembled WGS sequence"/>
</dbReference>
<keyword evidence="13 17" id="KW-0472">Membrane</keyword>
<reference evidence="20 21" key="1">
    <citation type="submission" date="2016-11" db="EMBL/GenBank/DDBJ databases">
        <authorList>
            <person name="Jaros S."/>
            <person name="Januszkiewicz K."/>
            <person name="Wedrychowicz H."/>
        </authorList>
    </citation>
    <scope>NUCLEOTIDE SEQUENCE [LARGE SCALE GENOMIC DNA]</scope>
    <source>
        <strain evidence="20 21">DSM 9297</strain>
    </source>
</reference>
<feature type="transmembrane region" description="Helical" evidence="17">
    <location>
        <begin position="349"/>
        <end position="368"/>
    </location>
</feature>
<comment type="subcellular location">
    <subcellularLocation>
        <location evidence="3">Cell membrane</location>
        <topology evidence="3">Multi-pass membrane protein</topology>
    </subcellularLocation>
</comment>
<proteinExistence type="inferred from homology"/>
<feature type="transmembrane region" description="Helical" evidence="17">
    <location>
        <begin position="273"/>
        <end position="290"/>
    </location>
</feature>
<keyword evidence="12 17" id="KW-1133">Transmembrane helix</keyword>
<feature type="transmembrane region" description="Helical" evidence="17">
    <location>
        <begin position="486"/>
        <end position="502"/>
    </location>
</feature>
<organism evidence="20 21">
    <name type="scientific">Halobaculum gomorrense</name>
    <dbReference type="NCBI Taxonomy" id="43928"/>
    <lineage>
        <taxon>Archaea</taxon>
        <taxon>Methanobacteriati</taxon>
        <taxon>Methanobacteriota</taxon>
        <taxon>Stenosarchaea group</taxon>
        <taxon>Halobacteria</taxon>
        <taxon>Halobacteriales</taxon>
        <taxon>Haloferacaceae</taxon>
        <taxon>Halobaculum</taxon>
    </lineage>
</organism>
<keyword evidence="14" id="KW-0464">Manganese</keyword>
<evidence type="ECO:0000256" key="6">
    <source>
        <dbReference type="ARBA" id="ARBA00012602"/>
    </source>
</evidence>
<feature type="transmembrane region" description="Helical" evidence="17">
    <location>
        <begin position="380"/>
        <end position="404"/>
    </location>
</feature>
<evidence type="ECO:0000256" key="11">
    <source>
        <dbReference type="ARBA" id="ARBA00022842"/>
    </source>
</evidence>
<dbReference type="Pfam" id="PF02516">
    <property type="entry name" value="STT3"/>
    <property type="match status" value="1"/>
</dbReference>
<evidence type="ECO:0000256" key="16">
    <source>
        <dbReference type="ARBA" id="ARBA00034066"/>
    </source>
</evidence>
<feature type="transmembrane region" description="Helical" evidence="17">
    <location>
        <begin position="296"/>
        <end position="313"/>
    </location>
</feature>
<dbReference type="EC" id="2.4.99.21" evidence="6"/>
<feature type="transmembrane region" description="Helical" evidence="17">
    <location>
        <begin position="462"/>
        <end position="480"/>
    </location>
</feature>
<dbReference type="PANTHER" id="PTHR13872:SF1">
    <property type="entry name" value="DOLICHYL-DIPHOSPHOOLIGOSACCHARIDE--PROTEIN GLYCOSYLTRANSFERASE SUBUNIT STT3B"/>
    <property type="match status" value="1"/>
</dbReference>
<evidence type="ECO:0000256" key="14">
    <source>
        <dbReference type="ARBA" id="ARBA00023211"/>
    </source>
</evidence>
<dbReference type="InterPro" id="IPR041154">
    <property type="entry name" value="AglB_P1"/>
</dbReference>
<evidence type="ECO:0000256" key="7">
    <source>
        <dbReference type="ARBA" id="ARBA00022676"/>
    </source>
</evidence>
<evidence type="ECO:0000256" key="3">
    <source>
        <dbReference type="ARBA" id="ARBA00004651"/>
    </source>
</evidence>
<dbReference type="GO" id="GO:0005886">
    <property type="term" value="C:plasma membrane"/>
    <property type="evidence" value="ECO:0007669"/>
    <property type="project" value="UniProtKB-SubCell"/>
</dbReference>
<comment type="cofactor">
    <cofactor evidence="1">
        <name>Mn(2+)</name>
        <dbReference type="ChEBI" id="CHEBI:29035"/>
    </cofactor>
</comment>
<evidence type="ECO:0000256" key="8">
    <source>
        <dbReference type="ARBA" id="ARBA00022679"/>
    </source>
</evidence>
<evidence type="ECO:0000256" key="12">
    <source>
        <dbReference type="ARBA" id="ARBA00022989"/>
    </source>
</evidence>
<keyword evidence="11" id="KW-0460">Magnesium</keyword>
<evidence type="ECO:0000256" key="5">
    <source>
        <dbReference type="ARBA" id="ARBA00010810"/>
    </source>
</evidence>
<dbReference type="EMBL" id="FQWV01000013">
    <property type="protein sequence ID" value="SHH68118.1"/>
    <property type="molecule type" value="Genomic_DNA"/>
</dbReference>
<evidence type="ECO:0000256" key="17">
    <source>
        <dbReference type="SAM" id="Phobius"/>
    </source>
</evidence>
<evidence type="ECO:0000259" key="19">
    <source>
        <dbReference type="Pfam" id="PF18079"/>
    </source>
</evidence>
<feature type="transmembrane region" description="Helical" evidence="17">
    <location>
        <begin position="530"/>
        <end position="550"/>
    </location>
</feature>
<evidence type="ECO:0000256" key="1">
    <source>
        <dbReference type="ARBA" id="ARBA00001936"/>
    </source>
</evidence>
<dbReference type="OrthoDB" id="313284at2157"/>
<sequence>MVTARDIKDLLDERPDLEPAVESVLEPEEPWAFEDIDVDSGAFGELVSHDVVTQTDDGYVVADREATRQALAGQVSEQADEQSPSFEISLPSLPNTRVLAALAGALAIVFALRVTTFPAVFQGEVVLTANDPYYYRYWVERMLTDPETTLTTVPDGIAKGEPLLVATLWLVSSLLGGTKAVAGQVLAWYPVVSALVTGVFVYLLTVEVTDDRRVGIAAVVFMGTVAGHGLRTSLGFADHHAFDYLWLLLTALGATIVVRDAIDERPLVSTRTLTATTAVTVGVAAQALAWDAGPLLLVPLGVLLAADAVVGVSTDRDPFWSGGPLVLATALAAGLVWVAHTAFGWHTTLVAISPALLTAGGLGVVLAGTLSHRFDVPMPALAGVTIVGVIGGTIAFSTLAPTLWTRVEQSLDTRLFRTDAIAETTGLFGESGGWLLLIGLLLFVGVPYLLWATYRVRDDSRWLVPVVYTWYFFALAAVQVRFVGQLGPFLGIFGGLAFVHFTERVDVARQPTPFGGDPVRNIGTPDRQTVFAVGALFVLLGAFGAVQVPLKSAQLIHTQEQYETTSWMNDHAETHDLEYPQNYVFSAWGANRHYNYFVNGESRSYGYARTNYESFISATDSSAWYNRLTNRAGYVVVTPTVVGNDSQLGTRLYREHGSRANGTAGLAHYRLGYVSSDEQYKVFTLVPGAVLQGTATPNATVTVETTVEIEGASFTYTRQTTAQPSGTYTLRVAYPGTYRVPNGTVTVNESAVRNGTTVTVTTAS</sequence>
<name>A0A1M5UZ37_9EURY</name>
<evidence type="ECO:0000313" key="20">
    <source>
        <dbReference type="EMBL" id="SHH68118.1"/>
    </source>
</evidence>
<evidence type="ECO:0000313" key="21">
    <source>
        <dbReference type="Proteomes" id="UP000184357"/>
    </source>
</evidence>
<keyword evidence="21" id="KW-1185">Reference proteome</keyword>
<dbReference type="PANTHER" id="PTHR13872">
    <property type="entry name" value="DOLICHYL-DIPHOSPHOOLIGOSACCHARIDE--PROTEIN GLYCOSYLTRANSFERASE SUBUNIT"/>
    <property type="match status" value="1"/>
</dbReference>
<keyword evidence="9 17" id="KW-0812">Transmembrane</keyword>
<feature type="transmembrane region" description="Helical" evidence="17">
    <location>
        <begin position="98"/>
        <end position="121"/>
    </location>
</feature>
<evidence type="ECO:0000256" key="4">
    <source>
        <dbReference type="ARBA" id="ARBA00004922"/>
    </source>
</evidence>
<feature type="domain" description="Archaeal glycosylation protein B peripheral" evidence="19">
    <location>
        <begin position="688"/>
        <end position="737"/>
    </location>
</feature>
<dbReference type="InterPro" id="IPR003674">
    <property type="entry name" value="Oligo_trans_STT3"/>
</dbReference>
<accession>A0A1M5UZ37</accession>
<feature type="transmembrane region" description="Helical" evidence="17">
    <location>
        <begin position="432"/>
        <end position="450"/>
    </location>
</feature>
<evidence type="ECO:0000256" key="13">
    <source>
        <dbReference type="ARBA" id="ARBA00023136"/>
    </source>
</evidence>
<dbReference type="GO" id="GO:0046872">
    <property type="term" value="F:metal ion binding"/>
    <property type="evidence" value="ECO:0007669"/>
    <property type="project" value="UniProtKB-KW"/>
</dbReference>